<evidence type="ECO:0000313" key="3">
    <source>
        <dbReference type="Proteomes" id="UP000254621"/>
    </source>
</evidence>
<dbReference type="EMBL" id="UHIV01000007">
    <property type="protein sequence ID" value="SUP61371.1"/>
    <property type="molecule type" value="Genomic_DNA"/>
</dbReference>
<dbReference type="Proteomes" id="UP000254621">
    <property type="component" value="Unassembled WGS sequence"/>
</dbReference>
<organism evidence="2 3">
    <name type="scientific">Weissella viridescens</name>
    <name type="common">Lactobacillus viridescens</name>
    <dbReference type="NCBI Taxonomy" id="1629"/>
    <lineage>
        <taxon>Bacteria</taxon>
        <taxon>Bacillati</taxon>
        <taxon>Bacillota</taxon>
        <taxon>Bacilli</taxon>
        <taxon>Lactobacillales</taxon>
        <taxon>Lactobacillaceae</taxon>
        <taxon>Weissella</taxon>
    </lineage>
</organism>
<evidence type="ECO:0000313" key="2">
    <source>
        <dbReference type="EMBL" id="SUP61371.1"/>
    </source>
</evidence>
<evidence type="ECO:0000256" key="1">
    <source>
        <dbReference type="SAM" id="Phobius"/>
    </source>
</evidence>
<reference evidence="2 3" key="1">
    <citation type="submission" date="2018-06" db="EMBL/GenBank/DDBJ databases">
        <authorList>
            <consortium name="Pathogen Informatics"/>
            <person name="Doyle S."/>
        </authorList>
    </citation>
    <scope>NUCLEOTIDE SEQUENCE [LARGE SCALE GENOMIC DNA]</scope>
    <source>
        <strain evidence="2 3">NCTC13645</strain>
    </source>
</reference>
<dbReference type="AlphaFoldDB" id="A0A380P824"/>
<gene>
    <name evidence="2" type="ORF">NCTC13645_02526</name>
</gene>
<keyword evidence="1" id="KW-1133">Transmembrane helix</keyword>
<dbReference type="STRING" id="1629.IV50_GL001159"/>
<sequence>MNNFEKEKEKMKGMVALGWLSGATVLEVIMLLAYLIWQTK</sequence>
<keyword evidence="1" id="KW-0812">Transmembrane</keyword>
<protein>
    <submittedName>
        <fullName evidence="2">Uncharacterized protein</fullName>
    </submittedName>
</protein>
<feature type="transmembrane region" description="Helical" evidence="1">
    <location>
        <begin position="16"/>
        <end position="37"/>
    </location>
</feature>
<proteinExistence type="predicted"/>
<keyword evidence="1" id="KW-0472">Membrane</keyword>
<accession>A0A380P824</accession>
<name>A0A380P824_WEIVI</name>